<reference evidence="4" key="1">
    <citation type="journal article" date="2021" name="PeerJ">
        <title>Extensive microbial diversity within the chicken gut microbiome revealed by metagenomics and culture.</title>
        <authorList>
            <person name="Gilroy R."/>
            <person name="Ravi A."/>
            <person name="Getino M."/>
            <person name="Pursley I."/>
            <person name="Horton D.L."/>
            <person name="Alikhan N.F."/>
            <person name="Baker D."/>
            <person name="Gharbi K."/>
            <person name="Hall N."/>
            <person name="Watson M."/>
            <person name="Adriaenssens E.M."/>
            <person name="Foster-Nyarko E."/>
            <person name="Jarju S."/>
            <person name="Secka A."/>
            <person name="Antonio M."/>
            <person name="Oren A."/>
            <person name="Chaudhuri R.R."/>
            <person name="La Ragione R."/>
            <person name="Hildebrand F."/>
            <person name="Pallen M.J."/>
        </authorList>
    </citation>
    <scope>NUCLEOTIDE SEQUENCE</scope>
    <source>
        <strain evidence="4">1282</strain>
    </source>
</reference>
<proteinExistence type="predicted"/>
<feature type="domain" description="PASTA" evidence="3">
    <location>
        <begin position="461"/>
        <end position="528"/>
    </location>
</feature>
<dbReference type="Gene3D" id="3.30.10.20">
    <property type="match status" value="2"/>
</dbReference>
<dbReference type="InterPro" id="IPR000719">
    <property type="entry name" value="Prot_kinase_dom"/>
</dbReference>
<keyword evidence="1" id="KW-0472">Membrane</keyword>
<evidence type="ECO:0000259" key="2">
    <source>
        <dbReference type="PROSITE" id="PS50011"/>
    </source>
</evidence>
<keyword evidence="1" id="KW-1133">Transmembrane helix</keyword>
<reference evidence="4" key="2">
    <citation type="submission" date="2021-04" db="EMBL/GenBank/DDBJ databases">
        <authorList>
            <person name="Gilroy R."/>
        </authorList>
    </citation>
    <scope>NUCLEOTIDE SEQUENCE</scope>
    <source>
        <strain evidence="4">1282</strain>
    </source>
</reference>
<feature type="domain" description="PASTA" evidence="3">
    <location>
        <begin position="391"/>
        <end position="460"/>
    </location>
</feature>
<evidence type="ECO:0000259" key="3">
    <source>
        <dbReference type="PROSITE" id="PS51178"/>
    </source>
</evidence>
<organism evidence="4 5">
    <name type="scientific">Candidatus Acutalibacter pullistercoris</name>
    <dbReference type="NCBI Taxonomy" id="2838418"/>
    <lineage>
        <taxon>Bacteria</taxon>
        <taxon>Bacillati</taxon>
        <taxon>Bacillota</taxon>
        <taxon>Clostridia</taxon>
        <taxon>Eubacteriales</taxon>
        <taxon>Acutalibacteraceae</taxon>
        <taxon>Acutalibacter</taxon>
    </lineage>
</organism>
<evidence type="ECO:0000313" key="4">
    <source>
        <dbReference type="EMBL" id="HIY25624.1"/>
    </source>
</evidence>
<gene>
    <name evidence="4" type="ORF">H9838_00435</name>
</gene>
<accession>A0A9D1YBS6</accession>
<dbReference type="CDD" id="cd06577">
    <property type="entry name" value="PASTA_pknB"/>
    <property type="match status" value="2"/>
</dbReference>
<dbReference type="GO" id="GO:0004672">
    <property type="term" value="F:protein kinase activity"/>
    <property type="evidence" value="ECO:0007669"/>
    <property type="project" value="InterPro"/>
</dbReference>
<dbReference type="EMBL" id="DXDU01000008">
    <property type="protein sequence ID" value="HIY25624.1"/>
    <property type="molecule type" value="Genomic_DNA"/>
</dbReference>
<dbReference type="Proteomes" id="UP000823915">
    <property type="component" value="Unassembled WGS sequence"/>
</dbReference>
<dbReference type="InterPro" id="IPR005543">
    <property type="entry name" value="PASTA_dom"/>
</dbReference>
<dbReference type="InterPro" id="IPR011009">
    <property type="entry name" value="Kinase-like_dom_sf"/>
</dbReference>
<name>A0A9D1YBS6_9FIRM</name>
<comment type="caution">
    <text evidence="4">The sequence shown here is derived from an EMBL/GenBank/DDBJ whole genome shotgun (WGS) entry which is preliminary data.</text>
</comment>
<feature type="domain" description="Protein kinase" evidence="2">
    <location>
        <begin position="48"/>
        <end position="320"/>
    </location>
</feature>
<dbReference type="AlphaFoldDB" id="A0A9D1YBS6"/>
<dbReference type="SMART" id="SM00740">
    <property type="entry name" value="PASTA"/>
    <property type="match status" value="2"/>
</dbReference>
<sequence length="542" mass="58592">MDSKLCRNCFAALPEGPGNIPCPSCGWDNSKSQPRDALPFDTVLAGRYQVGRAKARNGEGFTYAALDLTNRKTVEVREFFPTPLAAREGVMVEPVSGQASLFGQYLDDFIELSKGISRLREASVVQSVLEIFQENGTAYTVYEDVPSMSLRRFVEQSGGGLGWNQVNTLFQPVLSALGLMNSLGLCHLGVSPETLRITREGRLLMTGFSIQAARHGGSGIEPDLYPGCAAVEQYDPKAVCGEVTDVYGFTATLLYCLTGQMPLAAPKRLQDQRLMISREVLKTLPPFAVTAIANGMQVKQSLRTGSFQRFKTELSSAPAIVNQVDETDAIRRLPPVELDLPKNRGLPPVVWLLGSCVITLVALLIVASLWLGEQGMSFADIKKIFQDSSSAAQTLEVPQMVNESYEEWEQQVGQDTYDFTLKISTREFSDTVEEGNIISQDPFPGETIAPGGTVLVTVSKGSATRTLPGIDGISFADLQTALTEDGFSPVKVEEASDDIEAGYVIRYQDNAPGDALEYGSTVTVVVSTGPQSGETGETPPAE</sequence>
<feature type="transmembrane region" description="Helical" evidence="1">
    <location>
        <begin position="349"/>
        <end position="372"/>
    </location>
</feature>
<dbReference type="GO" id="GO:0005524">
    <property type="term" value="F:ATP binding"/>
    <property type="evidence" value="ECO:0007669"/>
    <property type="project" value="InterPro"/>
</dbReference>
<dbReference type="Gene3D" id="1.10.510.10">
    <property type="entry name" value="Transferase(Phosphotransferase) domain 1"/>
    <property type="match status" value="1"/>
</dbReference>
<dbReference type="Pfam" id="PF03793">
    <property type="entry name" value="PASTA"/>
    <property type="match status" value="2"/>
</dbReference>
<dbReference type="PROSITE" id="PS51178">
    <property type="entry name" value="PASTA"/>
    <property type="match status" value="2"/>
</dbReference>
<evidence type="ECO:0000256" key="1">
    <source>
        <dbReference type="SAM" id="Phobius"/>
    </source>
</evidence>
<protein>
    <submittedName>
        <fullName evidence="4">PASTA domain-containing protein</fullName>
    </submittedName>
</protein>
<dbReference type="SUPFAM" id="SSF56112">
    <property type="entry name" value="Protein kinase-like (PK-like)"/>
    <property type="match status" value="1"/>
</dbReference>
<evidence type="ECO:0000313" key="5">
    <source>
        <dbReference type="Proteomes" id="UP000823915"/>
    </source>
</evidence>
<dbReference type="PROSITE" id="PS50011">
    <property type="entry name" value="PROTEIN_KINASE_DOM"/>
    <property type="match status" value="1"/>
</dbReference>
<keyword evidence="1" id="KW-0812">Transmembrane</keyword>